<dbReference type="SMART" id="SM00741">
    <property type="entry name" value="SapB"/>
    <property type="match status" value="1"/>
</dbReference>
<sequence>MGGRSPALFLGILVILLTCLVWTSHGDGGVEKIVSDTDASIPGACRVCTWVVKKIRRNLPNGGSKEEIKERLEAVCNRSFLKRVCLWFVRKFLNKLPDEISSKDDARTICVHLKACRG</sequence>
<feature type="domain" description="Saposin B-type" evidence="3">
    <location>
        <begin position="41"/>
        <end position="118"/>
    </location>
</feature>
<keyword evidence="1" id="KW-1015">Disulfide bond</keyword>
<feature type="signal peptide" evidence="2">
    <location>
        <begin position="1"/>
        <end position="26"/>
    </location>
</feature>
<dbReference type="Gene3D" id="1.10.225.10">
    <property type="entry name" value="Saposin-like"/>
    <property type="match status" value="1"/>
</dbReference>
<feature type="chain" id="PRO_5044780998" description="Saposin B-type domain-containing protein" evidence="2">
    <location>
        <begin position="27"/>
        <end position="118"/>
    </location>
</feature>
<protein>
    <recommendedName>
        <fullName evidence="3">Saposin B-type domain-containing protein</fullName>
    </recommendedName>
</protein>
<dbReference type="Pfam" id="PF05184">
    <property type="entry name" value="SapB_1"/>
    <property type="match status" value="1"/>
</dbReference>
<evidence type="ECO:0000259" key="3">
    <source>
        <dbReference type="PROSITE" id="PS50015"/>
    </source>
</evidence>
<dbReference type="InterPro" id="IPR008139">
    <property type="entry name" value="SaposinB_dom"/>
</dbReference>
<organism evidence="4 5">
    <name type="scientific">Coilia grayii</name>
    <name type="common">Gray's grenadier anchovy</name>
    <dbReference type="NCBI Taxonomy" id="363190"/>
    <lineage>
        <taxon>Eukaryota</taxon>
        <taxon>Metazoa</taxon>
        <taxon>Chordata</taxon>
        <taxon>Craniata</taxon>
        <taxon>Vertebrata</taxon>
        <taxon>Euteleostomi</taxon>
        <taxon>Actinopterygii</taxon>
        <taxon>Neopterygii</taxon>
        <taxon>Teleostei</taxon>
        <taxon>Clupei</taxon>
        <taxon>Clupeiformes</taxon>
        <taxon>Clupeoidei</taxon>
        <taxon>Engraulidae</taxon>
        <taxon>Coilinae</taxon>
        <taxon>Coilia</taxon>
    </lineage>
</organism>
<evidence type="ECO:0000313" key="5">
    <source>
        <dbReference type="Proteomes" id="UP001591681"/>
    </source>
</evidence>
<comment type="caution">
    <text evidence="4">The sequence shown here is derived from an EMBL/GenBank/DDBJ whole genome shotgun (WGS) entry which is preliminary data.</text>
</comment>
<dbReference type="PROSITE" id="PS50015">
    <property type="entry name" value="SAP_B"/>
    <property type="match status" value="1"/>
</dbReference>
<evidence type="ECO:0000313" key="4">
    <source>
        <dbReference type="EMBL" id="KAL2098805.1"/>
    </source>
</evidence>
<name>A0ABD1KI35_9TELE</name>
<evidence type="ECO:0000256" key="2">
    <source>
        <dbReference type="SAM" id="SignalP"/>
    </source>
</evidence>
<dbReference type="InterPro" id="IPR038847">
    <property type="entry name" value="Granulysin-like"/>
</dbReference>
<gene>
    <name evidence="4" type="ORF">ACEWY4_005285</name>
</gene>
<dbReference type="InterPro" id="IPR011001">
    <property type="entry name" value="Saposin-like"/>
</dbReference>
<dbReference type="InterPro" id="IPR007856">
    <property type="entry name" value="SapB_1"/>
</dbReference>
<proteinExistence type="predicted"/>
<keyword evidence="5" id="KW-1185">Reference proteome</keyword>
<reference evidence="4 5" key="1">
    <citation type="submission" date="2024-09" db="EMBL/GenBank/DDBJ databases">
        <title>A chromosome-level genome assembly of Gray's grenadier anchovy, Coilia grayii.</title>
        <authorList>
            <person name="Fu Z."/>
        </authorList>
    </citation>
    <scope>NUCLEOTIDE SEQUENCE [LARGE SCALE GENOMIC DNA]</scope>
    <source>
        <strain evidence="4">G4</strain>
        <tissue evidence="4">Muscle</tissue>
    </source>
</reference>
<dbReference type="EMBL" id="JBHFQA010000005">
    <property type="protein sequence ID" value="KAL2098805.1"/>
    <property type="molecule type" value="Genomic_DNA"/>
</dbReference>
<dbReference type="PANTHER" id="PTHR15541">
    <property type="entry name" value="GRANULYSIN RELATED"/>
    <property type="match status" value="1"/>
</dbReference>
<keyword evidence="2" id="KW-0732">Signal</keyword>
<accession>A0ABD1KI35</accession>
<evidence type="ECO:0000256" key="1">
    <source>
        <dbReference type="ARBA" id="ARBA00023157"/>
    </source>
</evidence>
<dbReference type="AlphaFoldDB" id="A0ABD1KI35"/>
<dbReference type="SUPFAM" id="SSF47862">
    <property type="entry name" value="Saposin"/>
    <property type="match status" value="1"/>
</dbReference>
<dbReference type="PANTHER" id="PTHR15541:SF2">
    <property type="entry name" value="GRANULYSIN"/>
    <property type="match status" value="1"/>
</dbReference>
<dbReference type="Proteomes" id="UP001591681">
    <property type="component" value="Unassembled WGS sequence"/>
</dbReference>